<reference evidence="1 2" key="1">
    <citation type="journal article" date="2023" name="Life. Sci Alliance">
        <title>Evolutionary insights into 3D genome organization and epigenetic landscape of Vigna mungo.</title>
        <authorList>
            <person name="Junaid A."/>
            <person name="Singh B."/>
            <person name="Bhatia S."/>
        </authorList>
    </citation>
    <scope>NUCLEOTIDE SEQUENCE [LARGE SCALE GENOMIC DNA]</scope>
    <source>
        <strain evidence="1">Urdbean</strain>
    </source>
</reference>
<evidence type="ECO:0000313" key="1">
    <source>
        <dbReference type="EMBL" id="WVZ08880.1"/>
    </source>
</evidence>
<protein>
    <submittedName>
        <fullName evidence="1">Uncharacterized protein</fullName>
    </submittedName>
</protein>
<name>A0AAQ3NEL0_VIGMU</name>
<gene>
    <name evidence="1" type="ORF">V8G54_022226</name>
</gene>
<proteinExistence type="predicted"/>
<sequence length="101" mass="11551">MQVVPDCRKNFCKELLKHLHTMSNTYLRRKLQTPPSYKAYSLALSKTCPKLLQEKINNSSKVGVSEEGATSSSRSKNWWETLLDNFGAFAFWAEEFGSICK</sequence>
<dbReference type="EMBL" id="CP144695">
    <property type="protein sequence ID" value="WVZ08880.1"/>
    <property type="molecule type" value="Genomic_DNA"/>
</dbReference>
<accession>A0AAQ3NEL0</accession>
<evidence type="ECO:0000313" key="2">
    <source>
        <dbReference type="Proteomes" id="UP001374535"/>
    </source>
</evidence>
<dbReference type="Proteomes" id="UP001374535">
    <property type="component" value="Chromosome 6"/>
</dbReference>
<keyword evidence="2" id="KW-1185">Reference proteome</keyword>
<dbReference type="AlphaFoldDB" id="A0AAQ3NEL0"/>
<organism evidence="1 2">
    <name type="scientific">Vigna mungo</name>
    <name type="common">Black gram</name>
    <name type="synonym">Phaseolus mungo</name>
    <dbReference type="NCBI Taxonomy" id="3915"/>
    <lineage>
        <taxon>Eukaryota</taxon>
        <taxon>Viridiplantae</taxon>
        <taxon>Streptophyta</taxon>
        <taxon>Embryophyta</taxon>
        <taxon>Tracheophyta</taxon>
        <taxon>Spermatophyta</taxon>
        <taxon>Magnoliopsida</taxon>
        <taxon>eudicotyledons</taxon>
        <taxon>Gunneridae</taxon>
        <taxon>Pentapetalae</taxon>
        <taxon>rosids</taxon>
        <taxon>fabids</taxon>
        <taxon>Fabales</taxon>
        <taxon>Fabaceae</taxon>
        <taxon>Papilionoideae</taxon>
        <taxon>50 kb inversion clade</taxon>
        <taxon>NPAAA clade</taxon>
        <taxon>indigoferoid/millettioid clade</taxon>
        <taxon>Phaseoleae</taxon>
        <taxon>Vigna</taxon>
    </lineage>
</organism>